<dbReference type="Proteomes" id="UP000308600">
    <property type="component" value="Unassembled WGS sequence"/>
</dbReference>
<dbReference type="EMBL" id="ML208671">
    <property type="protein sequence ID" value="TFK61323.1"/>
    <property type="molecule type" value="Genomic_DNA"/>
</dbReference>
<protein>
    <submittedName>
        <fullName evidence="1">Uncharacterized protein</fullName>
    </submittedName>
</protein>
<evidence type="ECO:0000313" key="2">
    <source>
        <dbReference type="Proteomes" id="UP000308600"/>
    </source>
</evidence>
<proteinExistence type="predicted"/>
<accession>A0ACD3A665</accession>
<reference evidence="1 2" key="1">
    <citation type="journal article" date="2019" name="Nat. Ecol. Evol.">
        <title>Megaphylogeny resolves global patterns of mushroom evolution.</title>
        <authorList>
            <person name="Varga T."/>
            <person name="Krizsan K."/>
            <person name="Foldi C."/>
            <person name="Dima B."/>
            <person name="Sanchez-Garcia M."/>
            <person name="Sanchez-Ramirez S."/>
            <person name="Szollosi G.J."/>
            <person name="Szarkandi J.G."/>
            <person name="Papp V."/>
            <person name="Albert L."/>
            <person name="Andreopoulos W."/>
            <person name="Angelini C."/>
            <person name="Antonin V."/>
            <person name="Barry K.W."/>
            <person name="Bougher N.L."/>
            <person name="Buchanan P."/>
            <person name="Buyck B."/>
            <person name="Bense V."/>
            <person name="Catcheside P."/>
            <person name="Chovatia M."/>
            <person name="Cooper J."/>
            <person name="Damon W."/>
            <person name="Desjardin D."/>
            <person name="Finy P."/>
            <person name="Geml J."/>
            <person name="Haridas S."/>
            <person name="Hughes K."/>
            <person name="Justo A."/>
            <person name="Karasinski D."/>
            <person name="Kautmanova I."/>
            <person name="Kiss B."/>
            <person name="Kocsube S."/>
            <person name="Kotiranta H."/>
            <person name="LaButti K.M."/>
            <person name="Lechner B.E."/>
            <person name="Liimatainen K."/>
            <person name="Lipzen A."/>
            <person name="Lukacs Z."/>
            <person name="Mihaltcheva S."/>
            <person name="Morgado L.N."/>
            <person name="Niskanen T."/>
            <person name="Noordeloos M.E."/>
            <person name="Ohm R.A."/>
            <person name="Ortiz-Santana B."/>
            <person name="Ovrebo C."/>
            <person name="Racz N."/>
            <person name="Riley R."/>
            <person name="Savchenko A."/>
            <person name="Shiryaev A."/>
            <person name="Soop K."/>
            <person name="Spirin V."/>
            <person name="Szebenyi C."/>
            <person name="Tomsovsky M."/>
            <person name="Tulloss R.E."/>
            <person name="Uehling J."/>
            <person name="Grigoriev I.V."/>
            <person name="Vagvolgyi C."/>
            <person name="Papp T."/>
            <person name="Martin F.M."/>
            <person name="Miettinen O."/>
            <person name="Hibbett D.S."/>
            <person name="Nagy L.G."/>
        </authorList>
    </citation>
    <scope>NUCLEOTIDE SEQUENCE [LARGE SCALE GENOMIC DNA]</scope>
    <source>
        <strain evidence="1 2">NL-1719</strain>
    </source>
</reference>
<evidence type="ECO:0000313" key="1">
    <source>
        <dbReference type="EMBL" id="TFK61323.1"/>
    </source>
</evidence>
<keyword evidence="2" id="KW-1185">Reference proteome</keyword>
<organism evidence="1 2">
    <name type="scientific">Pluteus cervinus</name>
    <dbReference type="NCBI Taxonomy" id="181527"/>
    <lineage>
        <taxon>Eukaryota</taxon>
        <taxon>Fungi</taxon>
        <taxon>Dikarya</taxon>
        <taxon>Basidiomycota</taxon>
        <taxon>Agaricomycotina</taxon>
        <taxon>Agaricomycetes</taxon>
        <taxon>Agaricomycetidae</taxon>
        <taxon>Agaricales</taxon>
        <taxon>Pluteineae</taxon>
        <taxon>Pluteaceae</taxon>
        <taxon>Pluteus</taxon>
    </lineage>
</organism>
<sequence length="267" mass="29514">MALGSNHWNQYYVIVHLQYAIVAETQPALAQPRQAAGGSRNLPSSVCIYLYTAGFKVWASLHSYAPERCGITANCKGYDDQVPTLSSNGIVGLLEGVALLALRRLEVLPVGSARVPSSFHKSLYLVSVPIQSIMRGTNSGRTHTVIQLSPHLGFDEGFRVIAGRMGVNPTRVILGYRFCADHQRAWLRLSTAEEYDRMVRTALEKVGQRRRNRTILKIKVIGQCSVITNIQYSYYKQVFATNSNEGSFIKTLKIIGTSGKLDIVLPG</sequence>
<gene>
    <name evidence="1" type="ORF">BDN72DRAFT_863690</name>
</gene>
<name>A0ACD3A665_9AGAR</name>